<reference evidence="4 5" key="1">
    <citation type="submission" date="2017-01" db="EMBL/GenBank/DDBJ databases">
        <title>Genome analysis of Paenibacillus selenitrireducens ES3-24.</title>
        <authorList>
            <person name="Xu D."/>
            <person name="Yao R."/>
            <person name="Zheng S."/>
        </authorList>
    </citation>
    <scope>NUCLEOTIDE SEQUENCE [LARGE SCALE GENOMIC DNA]</scope>
    <source>
        <strain evidence="4 5">ES3-24</strain>
    </source>
</reference>
<sequence>MEHTVRFGKLEDLAVITALDDIQGRMMEWKLQNQEYVLAEVDGYCAGFIRLEYLWSKYPYIGMIRVERPYQRQGLGIKMLLFVEEALRQQGVTELYSSSQADEADPQAWHRYMGFRECGIISGINEGEIGEIFFVKSMGN</sequence>
<dbReference type="PROSITE" id="PS51186">
    <property type="entry name" value="GNAT"/>
    <property type="match status" value="1"/>
</dbReference>
<dbReference type="GO" id="GO:0016747">
    <property type="term" value="F:acyltransferase activity, transferring groups other than amino-acyl groups"/>
    <property type="evidence" value="ECO:0007669"/>
    <property type="project" value="InterPro"/>
</dbReference>
<dbReference type="AlphaFoldDB" id="A0A1T2X5Z9"/>
<dbReference type="Proteomes" id="UP000190188">
    <property type="component" value="Unassembled WGS sequence"/>
</dbReference>
<proteinExistence type="predicted"/>
<dbReference type="RefSeq" id="WP_078501379.1">
    <property type="nucleotide sequence ID" value="NZ_MSZX01000009.1"/>
</dbReference>
<name>A0A1T2X5Z9_9BACL</name>
<protein>
    <recommendedName>
        <fullName evidence="3">N-acetyltransferase domain-containing protein</fullName>
    </recommendedName>
</protein>
<evidence type="ECO:0000313" key="5">
    <source>
        <dbReference type="Proteomes" id="UP000190188"/>
    </source>
</evidence>
<organism evidence="4 5">
    <name type="scientific">Paenibacillus selenitireducens</name>
    <dbReference type="NCBI Taxonomy" id="1324314"/>
    <lineage>
        <taxon>Bacteria</taxon>
        <taxon>Bacillati</taxon>
        <taxon>Bacillota</taxon>
        <taxon>Bacilli</taxon>
        <taxon>Bacillales</taxon>
        <taxon>Paenibacillaceae</taxon>
        <taxon>Paenibacillus</taxon>
    </lineage>
</organism>
<feature type="domain" description="N-acetyltransferase" evidence="3">
    <location>
        <begin position="1"/>
        <end position="139"/>
    </location>
</feature>
<keyword evidence="2" id="KW-0012">Acyltransferase</keyword>
<keyword evidence="1" id="KW-0808">Transferase</keyword>
<dbReference type="OrthoDB" id="2611698at2"/>
<dbReference type="Pfam" id="PF00583">
    <property type="entry name" value="Acetyltransf_1"/>
    <property type="match status" value="1"/>
</dbReference>
<evidence type="ECO:0000256" key="2">
    <source>
        <dbReference type="ARBA" id="ARBA00023315"/>
    </source>
</evidence>
<keyword evidence="5" id="KW-1185">Reference proteome</keyword>
<evidence type="ECO:0000256" key="1">
    <source>
        <dbReference type="ARBA" id="ARBA00022679"/>
    </source>
</evidence>
<gene>
    <name evidence="4" type="ORF">BVG16_22190</name>
</gene>
<dbReference type="InterPro" id="IPR050832">
    <property type="entry name" value="Bact_Acetyltransf"/>
</dbReference>
<dbReference type="STRING" id="1324314.BVG16_22190"/>
<dbReference type="CDD" id="cd04301">
    <property type="entry name" value="NAT_SF"/>
    <property type="match status" value="1"/>
</dbReference>
<evidence type="ECO:0000313" key="4">
    <source>
        <dbReference type="EMBL" id="OPA75308.1"/>
    </source>
</evidence>
<dbReference type="InterPro" id="IPR000182">
    <property type="entry name" value="GNAT_dom"/>
</dbReference>
<accession>A0A1T2X5Z9</accession>
<comment type="caution">
    <text evidence="4">The sequence shown here is derived from an EMBL/GenBank/DDBJ whole genome shotgun (WGS) entry which is preliminary data.</text>
</comment>
<dbReference type="SUPFAM" id="SSF55729">
    <property type="entry name" value="Acyl-CoA N-acyltransferases (Nat)"/>
    <property type="match status" value="1"/>
</dbReference>
<dbReference type="EMBL" id="MSZX01000009">
    <property type="protein sequence ID" value="OPA75308.1"/>
    <property type="molecule type" value="Genomic_DNA"/>
</dbReference>
<dbReference type="InterPro" id="IPR016181">
    <property type="entry name" value="Acyl_CoA_acyltransferase"/>
</dbReference>
<evidence type="ECO:0000259" key="3">
    <source>
        <dbReference type="PROSITE" id="PS51186"/>
    </source>
</evidence>
<dbReference type="PANTHER" id="PTHR43877">
    <property type="entry name" value="AMINOALKYLPHOSPHONATE N-ACETYLTRANSFERASE-RELATED-RELATED"/>
    <property type="match status" value="1"/>
</dbReference>
<dbReference type="Gene3D" id="3.40.630.30">
    <property type="match status" value="1"/>
</dbReference>